<feature type="domain" description="N-acetyltransferase" evidence="1">
    <location>
        <begin position="1"/>
        <end position="150"/>
    </location>
</feature>
<dbReference type="PROSITE" id="PS51186">
    <property type="entry name" value="GNAT"/>
    <property type="match status" value="1"/>
</dbReference>
<dbReference type="Gene3D" id="3.40.630.30">
    <property type="match status" value="1"/>
</dbReference>
<evidence type="ECO:0000259" key="1">
    <source>
        <dbReference type="PROSITE" id="PS51186"/>
    </source>
</evidence>
<comment type="caution">
    <text evidence="2">The sequence shown here is derived from an EMBL/GenBank/DDBJ whole genome shotgun (WGS) entry which is preliminary data.</text>
</comment>
<dbReference type="Proteomes" id="UP000665561">
    <property type="component" value="Unassembled WGS sequence"/>
</dbReference>
<evidence type="ECO:0000313" key="2">
    <source>
        <dbReference type="EMBL" id="NBD25159.1"/>
    </source>
</evidence>
<accession>A0ABW9XR87</accession>
<dbReference type="InterPro" id="IPR016181">
    <property type="entry name" value="Acyl_CoA_acyltransferase"/>
</dbReference>
<dbReference type="Pfam" id="PF00583">
    <property type="entry name" value="Acetyltransf_1"/>
    <property type="match status" value="1"/>
</dbReference>
<evidence type="ECO:0000313" key="3">
    <source>
        <dbReference type="Proteomes" id="UP000665561"/>
    </source>
</evidence>
<name>A0ABW9XR87_9BACL</name>
<dbReference type="EMBL" id="JAAAMV010000010">
    <property type="protein sequence ID" value="NBD25159.1"/>
    <property type="molecule type" value="Genomic_DNA"/>
</dbReference>
<keyword evidence="3" id="KW-1185">Reference proteome</keyword>
<dbReference type="RefSeq" id="WP_161743962.1">
    <property type="nucleotide sequence ID" value="NZ_JAAAMV010000010.1"/>
</dbReference>
<reference evidence="2 3" key="1">
    <citation type="submission" date="2020-01" db="EMBL/GenBank/DDBJ databases">
        <title>Paenibacillus soybeanensis sp. nov. isolated from the nodules of soybean (Glycine max(L.) Merr).</title>
        <authorList>
            <person name="Wang H."/>
        </authorList>
    </citation>
    <scope>NUCLEOTIDE SEQUENCE [LARGE SCALE GENOMIC DNA]</scope>
    <source>
        <strain evidence="2 3">T1</strain>
    </source>
</reference>
<organism evidence="2 3">
    <name type="scientific">Paenibacillus glycinis</name>
    <dbReference type="NCBI Taxonomy" id="2697035"/>
    <lineage>
        <taxon>Bacteria</taxon>
        <taxon>Bacillati</taxon>
        <taxon>Bacillota</taxon>
        <taxon>Bacilli</taxon>
        <taxon>Bacillales</taxon>
        <taxon>Paenibacillaceae</taxon>
        <taxon>Paenibacillus</taxon>
    </lineage>
</organism>
<proteinExistence type="predicted"/>
<dbReference type="SUPFAM" id="SSF55729">
    <property type="entry name" value="Acyl-CoA N-acyltransferases (Nat)"/>
    <property type="match status" value="2"/>
</dbReference>
<dbReference type="CDD" id="cd04301">
    <property type="entry name" value="NAT_SF"/>
    <property type="match status" value="1"/>
</dbReference>
<sequence>MFIVNRLDAAGSAPYESLTFQYARPLLRGLDQAGGTIAVGAEWTEGNMKEAAGLLVINVREAAAEVVSVFVAAKFRRRGIGSALFHRAEAILRGMGIAKLSFVYYSGKAITPALEAFLNRGGWSEPIMDGKVYKTDARIAEASWIRKTAMPAGMRSFYWHELSGEEKDRLAKLEGSLYPAFLSPFKTRLTLEESNSLGLRIRGKTVGWCMTYRIAGDTLLYDSVYIAPEYRLSGVAFMLVAQSVLIQLERNIPNAIFAVNRESPFMRKMLDRWLAPYATGISERNIAYKDLSASGG</sequence>
<dbReference type="InterPro" id="IPR000182">
    <property type="entry name" value="GNAT_dom"/>
</dbReference>
<gene>
    <name evidence="2" type="ORF">GT019_14845</name>
</gene>
<protein>
    <submittedName>
        <fullName evidence="2">GNAT family N-acetyltransferase</fullName>
    </submittedName>
</protein>